<reference evidence="1" key="1">
    <citation type="submission" date="2022-12" db="EMBL/GenBank/DDBJ databases">
        <authorList>
            <person name="Webb A."/>
        </authorList>
    </citation>
    <scope>NUCLEOTIDE SEQUENCE</scope>
    <source>
        <strain evidence="1">Hp1</strain>
    </source>
</reference>
<dbReference type="Proteomes" id="UP001162031">
    <property type="component" value="Unassembled WGS sequence"/>
</dbReference>
<keyword evidence="2" id="KW-1185">Reference proteome</keyword>
<dbReference type="AlphaFoldDB" id="A0AAV0U1B8"/>
<protein>
    <recommendedName>
        <fullName evidence="3">RxLR effector candidate protein</fullName>
    </recommendedName>
</protein>
<accession>A0AAV0U1B8</accession>
<sequence>MVSSRRVCHVVVSLPTRHSASINACDIRSGMSVQDLKYLTAQRQRLEFWSRMSAARRVSVATDFADASSPTPTCESSLSASSPPPYYSDGSCYSGTYSHAPLVSQHGHASDTIYVTHGGQVVSLLAGVVNAPQVDFARDH</sequence>
<organism evidence="1 2">
    <name type="scientific">Hyaloperonospora brassicae</name>
    <name type="common">Brassica downy mildew</name>
    <name type="synonym">Peronospora brassicae</name>
    <dbReference type="NCBI Taxonomy" id="162125"/>
    <lineage>
        <taxon>Eukaryota</taxon>
        <taxon>Sar</taxon>
        <taxon>Stramenopiles</taxon>
        <taxon>Oomycota</taxon>
        <taxon>Peronosporomycetes</taxon>
        <taxon>Peronosporales</taxon>
        <taxon>Peronosporaceae</taxon>
        <taxon>Hyaloperonospora</taxon>
    </lineage>
</organism>
<evidence type="ECO:0000313" key="2">
    <source>
        <dbReference type="Proteomes" id="UP001162031"/>
    </source>
</evidence>
<name>A0AAV0U1B8_HYABA</name>
<evidence type="ECO:0008006" key="3">
    <source>
        <dbReference type="Google" id="ProtNLM"/>
    </source>
</evidence>
<dbReference type="EMBL" id="CANTFL010000887">
    <property type="protein sequence ID" value="CAI5728541.1"/>
    <property type="molecule type" value="Genomic_DNA"/>
</dbReference>
<comment type="caution">
    <text evidence="1">The sequence shown here is derived from an EMBL/GenBank/DDBJ whole genome shotgun (WGS) entry which is preliminary data.</text>
</comment>
<evidence type="ECO:0000313" key="1">
    <source>
        <dbReference type="EMBL" id="CAI5728541.1"/>
    </source>
</evidence>
<gene>
    <name evidence="1" type="ORF">HBR001_LOCUS4349</name>
</gene>
<proteinExistence type="predicted"/>